<name>A0A1Y2SSN3_9GAMM</name>
<sequence>MAKGNFLTVGDKTTCGGAILTGTSNIKFYGKQAALEGSTVTCGRYSGTYSITGGVSSFLDKKIKLAGTLDSYSTCPCNSKLIHSIPDSYKKEFFLAGKSTMDHTEKEINKNDYKENATDKYNSNQNAQSDEKNEFKPLTLPHVIFKTKRKMDDYEADDMKCGDLTEQELKEVYGLTDVSAYVSVYKNVKYSKWVGGYYPAKIKNEERISFEEMTNILFDEFRGLSDIYSFWGEYKGLVRDLITHMQNGEGKVFINHLLNKALKEQILNDDSNENSTLLKIKDALKRNIDWKNSIYPENKINALNDAVKTSVLPKFNGWVDRINGLVISVHDTWSTHITLKALEVSGNKFRATVEYHVQDHFGLDDNDVLNVVYKQFRIFRIWFVLQRWEKLKFKPFITDMNVMIVIEGEK</sequence>
<dbReference type="OrthoDB" id="9204728at2"/>
<dbReference type="CDD" id="cd14744">
    <property type="entry name" value="PAAR_CT_2"/>
    <property type="match status" value="1"/>
</dbReference>
<feature type="compositionally biased region" description="Basic and acidic residues" evidence="1">
    <location>
        <begin position="106"/>
        <end position="118"/>
    </location>
</feature>
<protein>
    <submittedName>
        <fullName evidence="2">Paar domain protein</fullName>
    </submittedName>
</protein>
<dbReference type="STRING" id="40578.Xbed_00855"/>
<dbReference type="EMBL" id="MUBK01000004">
    <property type="protein sequence ID" value="OTA21202.1"/>
    <property type="molecule type" value="Genomic_DNA"/>
</dbReference>
<dbReference type="Pfam" id="PF05488">
    <property type="entry name" value="PAAR_motif"/>
    <property type="match status" value="1"/>
</dbReference>
<dbReference type="NCBIfam" id="TIGR03034">
    <property type="entry name" value="YPO3983 family protein"/>
    <property type="match status" value="1"/>
</dbReference>
<feature type="region of interest" description="Disordered" evidence="1">
    <location>
        <begin position="106"/>
        <end position="132"/>
    </location>
</feature>
<gene>
    <name evidence="2" type="ORF">Xbed_00855</name>
</gene>
<keyword evidence="3" id="KW-1185">Reference proteome</keyword>
<proteinExistence type="predicted"/>
<dbReference type="Proteomes" id="UP000194204">
    <property type="component" value="Unassembled WGS sequence"/>
</dbReference>
<reference evidence="2 3" key="1">
    <citation type="submission" date="2017-01" db="EMBL/GenBank/DDBJ databases">
        <title>Deconstructing symbiosis and pathogenesis requirements using a combined genomic-metabolomic approach.</title>
        <authorList>
            <person name="Tobias N.J."/>
            <person name="Wolff H."/>
            <person name="Djahanschiri B."/>
            <person name="Ebersberger I."/>
            <person name="Bode H.B."/>
        </authorList>
    </citation>
    <scope>NUCLEOTIDE SEQUENCE [LARGE SCALE GENOMIC DNA]</scope>
    <source>
        <strain evidence="2 3">DSM 4764</strain>
    </source>
</reference>
<accession>A0A1Y2SSN3</accession>
<dbReference type="InterPro" id="IPR017483">
    <property type="entry name" value="CHP03034"/>
</dbReference>
<comment type="caution">
    <text evidence="2">The sequence shown here is derived from an EMBL/GenBank/DDBJ whole genome shotgun (WGS) entry which is preliminary data.</text>
</comment>
<dbReference type="Pfam" id="PF11692">
    <property type="entry name" value="DUF3289"/>
    <property type="match status" value="1"/>
</dbReference>
<dbReference type="AlphaFoldDB" id="A0A1Y2SSN3"/>
<evidence type="ECO:0000256" key="1">
    <source>
        <dbReference type="SAM" id="MobiDB-lite"/>
    </source>
</evidence>
<evidence type="ECO:0000313" key="3">
    <source>
        <dbReference type="Proteomes" id="UP000194204"/>
    </source>
</evidence>
<evidence type="ECO:0000313" key="2">
    <source>
        <dbReference type="EMBL" id="OTA21202.1"/>
    </source>
</evidence>
<feature type="compositionally biased region" description="Polar residues" evidence="1">
    <location>
        <begin position="119"/>
        <end position="128"/>
    </location>
</feature>
<organism evidence="2 3">
    <name type="scientific">Xenorhabdus beddingii</name>
    <dbReference type="NCBI Taxonomy" id="40578"/>
    <lineage>
        <taxon>Bacteria</taxon>
        <taxon>Pseudomonadati</taxon>
        <taxon>Pseudomonadota</taxon>
        <taxon>Gammaproteobacteria</taxon>
        <taxon>Enterobacterales</taxon>
        <taxon>Morganellaceae</taxon>
        <taxon>Xenorhabdus</taxon>
    </lineage>
</organism>
<dbReference type="InterPro" id="IPR008727">
    <property type="entry name" value="PAAR_motif"/>
</dbReference>
<dbReference type="RefSeq" id="WP_139837450.1">
    <property type="nucleotide sequence ID" value="NZ_CAWNHF010000145.1"/>
</dbReference>